<dbReference type="GO" id="GO:0050829">
    <property type="term" value="P:defense response to Gram-negative bacterium"/>
    <property type="evidence" value="ECO:0007669"/>
    <property type="project" value="TreeGrafter"/>
</dbReference>
<dbReference type="GO" id="GO:0005615">
    <property type="term" value="C:extracellular space"/>
    <property type="evidence" value="ECO:0007669"/>
    <property type="project" value="InterPro"/>
</dbReference>
<dbReference type="SMART" id="SM00048">
    <property type="entry name" value="DEFSN"/>
    <property type="match status" value="1"/>
</dbReference>
<dbReference type="GO" id="GO:0002227">
    <property type="term" value="P:innate immune response in mucosa"/>
    <property type="evidence" value="ECO:0007669"/>
    <property type="project" value="TreeGrafter"/>
</dbReference>
<reference evidence="12" key="1">
    <citation type="submission" date="2025-08" db="UniProtKB">
        <authorList>
            <consortium name="Ensembl"/>
        </authorList>
    </citation>
    <scope>IDENTIFICATION</scope>
</reference>
<evidence type="ECO:0000256" key="3">
    <source>
        <dbReference type="ARBA" id="ARBA00022525"/>
    </source>
</evidence>
<evidence type="ECO:0000313" key="12">
    <source>
        <dbReference type="Ensembl" id="ENSANAP00000026123.1"/>
    </source>
</evidence>
<evidence type="ECO:0000256" key="5">
    <source>
        <dbReference type="ARBA" id="ARBA00022577"/>
    </source>
</evidence>
<dbReference type="SMART" id="SM01418">
    <property type="entry name" value="Defensin_propep"/>
    <property type="match status" value="1"/>
</dbReference>
<evidence type="ECO:0000256" key="8">
    <source>
        <dbReference type="ARBA" id="ARBA00023022"/>
    </source>
</evidence>
<evidence type="ECO:0000256" key="9">
    <source>
        <dbReference type="ARBA" id="ARBA00023157"/>
    </source>
</evidence>
<dbReference type="GO" id="GO:0050832">
    <property type="term" value="P:defense response to fungus"/>
    <property type="evidence" value="ECO:0007669"/>
    <property type="project" value="UniProtKB-KW"/>
</dbReference>
<accession>A0A2K5DZ11</accession>
<dbReference type="GO" id="GO:0071222">
    <property type="term" value="P:cellular response to lipopolysaccharide"/>
    <property type="evidence" value="ECO:0007669"/>
    <property type="project" value="TreeGrafter"/>
</dbReference>
<reference evidence="12" key="2">
    <citation type="submission" date="2025-09" db="UniProtKB">
        <authorList>
            <consortium name="Ensembl"/>
        </authorList>
    </citation>
    <scope>IDENTIFICATION</scope>
</reference>
<dbReference type="PANTHER" id="PTHR11876:SF28">
    <property type="entry name" value="ALPHA-DEFENSIN 1"/>
    <property type="match status" value="1"/>
</dbReference>
<dbReference type="GO" id="GO:0019731">
    <property type="term" value="P:antibacterial humoral response"/>
    <property type="evidence" value="ECO:0007669"/>
    <property type="project" value="TreeGrafter"/>
</dbReference>
<comment type="similarity">
    <text evidence="2">Belongs to the alpha-defensin family.</text>
</comment>
<sequence>MRTLTLLTAAVLLVVLQAQAEPFQARADEVAAQEQLGADAQEASVSIVWDEGASRQLSGSGRGSGCICRRGRCRFGERQAGTCLFRGRAYRFCCR</sequence>
<evidence type="ECO:0000256" key="7">
    <source>
        <dbReference type="ARBA" id="ARBA00022940"/>
    </source>
</evidence>
<dbReference type="Pfam" id="PF00879">
    <property type="entry name" value="Defensin_propep"/>
    <property type="match status" value="1"/>
</dbReference>
<proteinExistence type="inferred from homology"/>
<evidence type="ECO:0000256" key="2">
    <source>
        <dbReference type="ARBA" id="ARBA00006519"/>
    </source>
</evidence>
<dbReference type="GO" id="GO:0061844">
    <property type="term" value="P:antimicrobial humoral immune response mediated by antimicrobial peptide"/>
    <property type="evidence" value="ECO:0007669"/>
    <property type="project" value="TreeGrafter"/>
</dbReference>
<dbReference type="InterPro" id="IPR016327">
    <property type="entry name" value="Alpha-defensin"/>
</dbReference>
<dbReference type="Pfam" id="PF00323">
    <property type="entry name" value="Defensin_1"/>
    <property type="match status" value="1"/>
</dbReference>
<dbReference type="STRING" id="37293.ENSANAP00000026123"/>
<dbReference type="Proteomes" id="UP000233020">
    <property type="component" value="Unplaced"/>
</dbReference>
<keyword evidence="13" id="KW-1185">Reference proteome</keyword>
<comment type="subcellular location">
    <subcellularLocation>
        <location evidence="1">Secreted</location>
    </subcellularLocation>
</comment>
<evidence type="ECO:0000256" key="4">
    <source>
        <dbReference type="ARBA" id="ARBA00022529"/>
    </source>
</evidence>
<evidence type="ECO:0000313" key="13">
    <source>
        <dbReference type="Proteomes" id="UP000233020"/>
    </source>
</evidence>
<feature type="chain" id="PRO_5014330733" description="Mammalian defensins domain-containing protein" evidence="10">
    <location>
        <begin position="21"/>
        <end position="95"/>
    </location>
</feature>
<evidence type="ECO:0000256" key="6">
    <source>
        <dbReference type="ARBA" id="ARBA00022729"/>
    </source>
</evidence>
<dbReference type="GO" id="GO:0050830">
    <property type="term" value="P:defense response to Gram-positive bacterium"/>
    <property type="evidence" value="ECO:0007669"/>
    <property type="project" value="TreeGrafter"/>
</dbReference>
<dbReference type="Ensembl" id="ENSANAT00000044047.1">
    <property type="protein sequence ID" value="ENSANAP00000026123.1"/>
    <property type="gene ID" value="ENSANAG00000030769.1"/>
</dbReference>
<dbReference type="GO" id="GO:0031012">
    <property type="term" value="C:extracellular matrix"/>
    <property type="evidence" value="ECO:0007669"/>
    <property type="project" value="TreeGrafter"/>
</dbReference>
<evidence type="ECO:0000259" key="11">
    <source>
        <dbReference type="PROSITE" id="PS00269"/>
    </source>
</evidence>
<evidence type="ECO:0000256" key="1">
    <source>
        <dbReference type="ARBA" id="ARBA00004613"/>
    </source>
</evidence>
<keyword evidence="6 10" id="KW-0732">Signal</keyword>
<dbReference type="GO" id="GO:0031640">
    <property type="term" value="P:killing of cells of another organism"/>
    <property type="evidence" value="ECO:0007669"/>
    <property type="project" value="UniProtKB-KW"/>
</dbReference>
<dbReference type="InterPro" id="IPR002366">
    <property type="entry name" value="Alpha-defensin_N"/>
</dbReference>
<protein>
    <recommendedName>
        <fullName evidence="11">Mammalian defensins domain-containing protein</fullName>
    </recommendedName>
</protein>
<dbReference type="PIRSF" id="PIRSF001875">
    <property type="entry name" value="Alpha-defensin"/>
    <property type="match status" value="1"/>
</dbReference>
<organism evidence="12 13">
    <name type="scientific">Aotus nancymaae</name>
    <name type="common">Ma's night monkey</name>
    <dbReference type="NCBI Taxonomy" id="37293"/>
    <lineage>
        <taxon>Eukaryota</taxon>
        <taxon>Metazoa</taxon>
        <taxon>Chordata</taxon>
        <taxon>Craniata</taxon>
        <taxon>Vertebrata</taxon>
        <taxon>Euteleostomi</taxon>
        <taxon>Mammalia</taxon>
        <taxon>Eutheria</taxon>
        <taxon>Euarchontoglires</taxon>
        <taxon>Primates</taxon>
        <taxon>Haplorrhini</taxon>
        <taxon>Platyrrhini</taxon>
        <taxon>Aotidae</taxon>
        <taxon>Aotus</taxon>
    </lineage>
</organism>
<dbReference type="GO" id="GO:0051673">
    <property type="term" value="P:disruption of plasma membrane integrity in another organism"/>
    <property type="evidence" value="ECO:0007669"/>
    <property type="project" value="TreeGrafter"/>
</dbReference>
<dbReference type="OMA" id="WVCRING"/>
<keyword evidence="9" id="KW-1015">Disulfide bond</keyword>
<keyword evidence="3" id="KW-0964">Secreted</keyword>
<dbReference type="PROSITE" id="PS00269">
    <property type="entry name" value="DEFENSIN"/>
    <property type="match status" value="1"/>
</dbReference>
<keyword evidence="5" id="KW-0295">Fungicide</keyword>
<keyword evidence="4" id="KW-0929">Antimicrobial</keyword>
<dbReference type="InterPro" id="IPR006081">
    <property type="entry name" value="Alpha-defensin_C"/>
</dbReference>
<name>A0A2K5DZ11_AOTNA</name>
<feature type="signal peptide" evidence="10">
    <location>
        <begin position="1"/>
        <end position="20"/>
    </location>
</feature>
<feature type="domain" description="Mammalian defensins" evidence="11">
    <location>
        <begin position="66"/>
        <end position="94"/>
    </location>
</feature>
<dbReference type="GeneTree" id="ENSGT00940000153268"/>
<dbReference type="AlphaFoldDB" id="A0A2K5DZ11"/>
<dbReference type="InterPro" id="IPR006080">
    <property type="entry name" value="Beta/alpha-defensin_C"/>
</dbReference>
<evidence type="ECO:0000256" key="10">
    <source>
        <dbReference type="SAM" id="SignalP"/>
    </source>
</evidence>
<keyword evidence="8" id="KW-0044">Antibiotic</keyword>
<keyword evidence="7" id="KW-0211">Defensin</keyword>
<dbReference type="SUPFAM" id="SSF57392">
    <property type="entry name" value="Defensin-like"/>
    <property type="match status" value="1"/>
</dbReference>
<dbReference type="PANTHER" id="PTHR11876">
    <property type="entry name" value="ALPHA-DEFENSIN 1"/>
    <property type="match status" value="1"/>
</dbReference>